<organism evidence="1 2">
    <name type="scientific">Compostibacter hankyongensis</name>
    <dbReference type="NCBI Taxonomy" id="1007089"/>
    <lineage>
        <taxon>Bacteria</taxon>
        <taxon>Pseudomonadati</taxon>
        <taxon>Bacteroidota</taxon>
        <taxon>Chitinophagia</taxon>
        <taxon>Chitinophagales</taxon>
        <taxon>Chitinophagaceae</taxon>
        <taxon>Compostibacter</taxon>
    </lineage>
</organism>
<dbReference type="InterPro" id="IPR036452">
    <property type="entry name" value="Ribo_hydro-like"/>
</dbReference>
<protein>
    <recommendedName>
        <fullName evidence="3">Nucleoside hydrolase</fullName>
    </recommendedName>
</protein>
<comment type="caution">
    <text evidence="1">The sequence shown here is derived from an EMBL/GenBank/DDBJ whole genome shotgun (WGS) entry which is preliminary data.</text>
</comment>
<evidence type="ECO:0000313" key="2">
    <source>
        <dbReference type="Proteomes" id="UP001501207"/>
    </source>
</evidence>
<proteinExistence type="predicted"/>
<evidence type="ECO:0000313" key="1">
    <source>
        <dbReference type="EMBL" id="GAA4310533.1"/>
    </source>
</evidence>
<accession>A0ABP8FT77</accession>
<dbReference type="EMBL" id="BAABFN010000004">
    <property type="protein sequence ID" value="GAA4310533.1"/>
    <property type="molecule type" value="Genomic_DNA"/>
</dbReference>
<reference evidence="2" key="1">
    <citation type="journal article" date="2019" name="Int. J. Syst. Evol. Microbiol.">
        <title>The Global Catalogue of Microorganisms (GCM) 10K type strain sequencing project: providing services to taxonomists for standard genome sequencing and annotation.</title>
        <authorList>
            <consortium name="The Broad Institute Genomics Platform"/>
            <consortium name="The Broad Institute Genome Sequencing Center for Infectious Disease"/>
            <person name="Wu L."/>
            <person name="Ma J."/>
        </authorList>
    </citation>
    <scope>NUCLEOTIDE SEQUENCE [LARGE SCALE GENOMIC DNA]</scope>
    <source>
        <strain evidence="2">JCM 17664</strain>
    </source>
</reference>
<dbReference type="PANTHER" id="PTHR43264">
    <property type="match status" value="1"/>
</dbReference>
<dbReference type="PANTHER" id="PTHR43264:SF1">
    <property type="entry name" value="INOSINE_URIDINE-PREFERRING NUCLEOSIDE HYDROLASE DOMAIN-CONTAINING PROTEIN"/>
    <property type="match status" value="1"/>
</dbReference>
<name>A0ABP8FT77_9BACT</name>
<dbReference type="Gene3D" id="3.90.245.10">
    <property type="entry name" value="Ribonucleoside hydrolase-like"/>
    <property type="match status" value="1"/>
</dbReference>
<evidence type="ECO:0008006" key="3">
    <source>
        <dbReference type="Google" id="ProtNLM"/>
    </source>
</evidence>
<keyword evidence="2" id="KW-1185">Reference proteome</keyword>
<gene>
    <name evidence="1" type="ORF">GCM10023143_19050</name>
</gene>
<sequence>MLMLTVTLHAQVNILLDTDIGSDCDDAGALAVLNKLADRGEAHMLGVIYSSGKNKYGIGVCDAINTYYGRGDLPLGQYKGNDIGDPADHYSKAIATAGAVYHHDVVDDAPELVETYKKILKRQPDSSVTLVTIGHPYGLVLLMRDAAAWRLVKRKIKKWVAMTGTSEKPNRDWNFGRNGAEYYIDTLLKHWPADAYFCTLGREVVTGNKKLPATPADNPVRKAYALWNDALSHGRYSWDQIAVLFAVRPQYFRVDSSGALEQNKALQTYWNPRGHNPKHHRVLAPVAGNSALADTIETLMSEAPSRPGK</sequence>
<dbReference type="SUPFAM" id="SSF53590">
    <property type="entry name" value="Nucleoside hydrolase"/>
    <property type="match status" value="1"/>
</dbReference>
<dbReference type="Proteomes" id="UP001501207">
    <property type="component" value="Unassembled WGS sequence"/>
</dbReference>